<evidence type="ECO:0000313" key="2">
    <source>
        <dbReference type="EMBL" id="CAG9611670.1"/>
    </source>
</evidence>
<comment type="caution">
    <text evidence="2">The sequence shown here is derived from an EMBL/GenBank/DDBJ whole genome shotgun (WGS) entry which is preliminary data.</text>
</comment>
<keyword evidence="1" id="KW-0732">Signal</keyword>
<dbReference type="RefSeq" id="WP_230573935.1">
    <property type="nucleotide sequence ID" value="NZ_CAKJTI010000003.1"/>
</dbReference>
<gene>
    <name evidence="2" type="ORF">BACCIP111899_00842</name>
</gene>
<evidence type="ECO:0000313" key="3">
    <source>
        <dbReference type="Proteomes" id="UP000789423"/>
    </source>
</evidence>
<reference evidence="2 3" key="1">
    <citation type="submission" date="2021-10" db="EMBL/GenBank/DDBJ databases">
        <authorList>
            <person name="Criscuolo A."/>
        </authorList>
    </citation>
    <scope>NUCLEOTIDE SEQUENCE [LARGE SCALE GENOMIC DNA]</scope>
    <source>
        <strain evidence="3">CIP 111899</strain>
    </source>
</reference>
<feature type="signal peptide" evidence="1">
    <location>
        <begin position="1"/>
        <end position="22"/>
    </location>
</feature>
<keyword evidence="3" id="KW-1185">Reference proteome</keyword>
<dbReference type="EMBL" id="CAKJTI010000003">
    <property type="protein sequence ID" value="CAG9611670.1"/>
    <property type="molecule type" value="Genomic_DNA"/>
</dbReference>
<feature type="chain" id="PRO_5047042186" description="DUF3888 domain-containing protein" evidence="1">
    <location>
        <begin position="23"/>
        <end position="131"/>
    </location>
</feature>
<protein>
    <recommendedName>
        <fullName evidence="4">DUF3888 domain-containing protein</fullName>
    </recommendedName>
</protein>
<dbReference type="Proteomes" id="UP000789423">
    <property type="component" value="Unassembled WGS sequence"/>
</dbReference>
<dbReference type="Pfam" id="PF13027">
    <property type="entry name" value="DUF3888"/>
    <property type="match status" value="1"/>
</dbReference>
<dbReference type="InterPro" id="IPR024984">
    <property type="entry name" value="DUF3888"/>
</dbReference>
<evidence type="ECO:0008006" key="4">
    <source>
        <dbReference type="Google" id="ProtNLM"/>
    </source>
</evidence>
<accession>A0ABN7ZVN2</accession>
<organism evidence="2 3">
    <name type="scientific">Bacillus rhizoplanae</name>
    <dbReference type="NCBI Taxonomy" id="2880966"/>
    <lineage>
        <taxon>Bacteria</taxon>
        <taxon>Bacillati</taxon>
        <taxon>Bacillota</taxon>
        <taxon>Bacilli</taxon>
        <taxon>Bacillales</taxon>
        <taxon>Bacillaceae</taxon>
        <taxon>Bacillus</taxon>
    </lineage>
</organism>
<proteinExistence type="predicted"/>
<evidence type="ECO:0000256" key="1">
    <source>
        <dbReference type="SAM" id="SignalP"/>
    </source>
</evidence>
<name>A0ABN7ZVN2_9BACI</name>
<sequence>MKKICCFILSCFILLGNPASFSAEHEPLLLEDALYSVLFPRINEAIQKHYGKQKPYECPKIVSMKKMYSGTYLFRSSIEMIKYEPGTGGKKLPPFEKVTITFENDSGEWTVKNIDVKRLPDDTKINCRKPI</sequence>